<keyword evidence="3" id="KW-0489">Methyltransferase</keyword>
<accession>A0ABD6DA93</accession>
<protein>
    <submittedName>
        <fullName evidence="3">Class I SAM-dependent methyltransferase</fullName>
        <ecNumber evidence="3">2.1.1.-</ecNumber>
    </submittedName>
</protein>
<dbReference type="Proteomes" id="UP001597052">
    <property type="component" value="Unassembled WGS sequence"/>
</dbReference>
<comment type="caution">
    <text evidence="3">The sequence shown here is derived from an EMBL/GenBank/DDBJ whole genome shotgun (WGS) entry which is preliminary data.</text>
</comment>
<gene>
    <name evidence="3" type="ORF">ACFSBW_14265</name>
</gene>
<dbReference type="InterPro" id="IPR013216">
    <property type="entry name" value="Methyltransf_11"/>
</dbReference>
<reference evidence="3 4" key="1">
    <citation type="journal article" date="2019" name="Int. J. Syst. Evol. Microbiol.">
        <title>The Global Catalogue of Microorganisms (GCM) 10K type strain sequencing project: providing services to taxonomists for standard genome sequencing and annotation.</title>
        <authorList>
            <consortium name="The Broad Institute Genomics Platform"/>
            <consortium name="The Broad Institute Genome Sequencing Center for Infectious Disease"/>
            <person name="Wu L."/>
            <person name="Ma J."/>
        </authorList>
    </citation>
    <scope>NUCLEOTIDE SEQUENCE [LARGE SCALE GENOMIC DNA]</scope>
    <source>
        <strain evidence="3 4">CGMCC 1.10593</strain>
    </source>
</reference>
<dbReference type="SUPFAM" id="SSF53335">
    <property type="entry name" value="S-adenosyl-L-methionine-dependent methyltransferases"/>
    <property type="match status" value="1"/>
</dbReference>
<dbReference type="Pfam" id="PF08241">
    <property type="entry name" value="Methyltransf_11"/>
    <property type="match status" value="1"/>
</dbReference>
<dbReference type="RefSeq" id="WP_256396435.1">
    <property type="nucleotide sequence ID" value="NZ_JANHDJ010000004.1"/>
</dbReference>
<dbReference type="InterPro" id="IPR029063">
    <property type="entry name" value="SAM-dependent_MTases_sf"/>
</dbReference>
<keyword evidence="3" id="KW-0808">Transferase</keyword>
<keyword evidence="4" id="KW-1185">Reference proteome</keyword>
<evidence type="ECO:0000313" key="3">
    <source>
        <dbReference type="EMBL" id="MFD1643037.1"/>
    </source>
</evidence>
<dbReference type="EC" id="2.1.1.-" evidence="3"/>
<dbReference type="AlphaFoldDB" id="A0ABD6DA93"/>
<dbReference type="GO" id="GO:0032259">
    <property type="term" value="P:methylation"/>
    <property type="evidence" value="ECO:0007669"/>
    <property type="project" value="UniProtKB-KW"/>
</dbReference>
<organism evidence="3 4">
    <name type="scientific">Halohasta litorea</name>
    <dbReference type="NCBI Taxonomy" id="869891"/>
    <lineage>
        <taxon>Archaea</taxon>
        <taxon>Methanobacteriati</taxon>
        <taxon>Methanobacteriota</taxon>
        <taxon>Stenosarchaea group</taxon>
        <taxon>Halobacteria</taxon>
        <taxon>Halobacteriales</taxon>
        <taxon>Haloferacaceae</taxon>
        <taxon>Halohasta</taxon>
    </lineage>
</organism>
<evidence type="ECO:0000313" key="4">
    <source>
        <dbReference type="Proteomes" id="UP001597052"/>
    </source>
</evidence>
<proteinExistence type="predicted"/>
<dbReference type="EMBL" id="JBHUDM010000004">
    <property type="protein sequence ID" value="MFD1643037.1"/>
    <property type="molecule type" value="Genomic_DNA"/>
</dbReference>
<dbReference type="GO" id="GO:0008168">
    <property type="term" value="F:methyltransferase activity"/>
    <property type="evidence" value="ECO:0007669"/>
    <property type="project" value="UniProtKB-KW"/>
</dbReference>
<sequence>MHGLGDVRFFDRLAPLYDLVMPAADRSTLSAGLARAEGSVEHLLDLGGGSGRATIAVDVPERTVLDVSRPMLRRARTRQPDQLGRRVGRPSDGDPVGPLSTLQGDAGRMPLADNAVDAAMVVDAFHHMPAQQAVVEEAARVVRPGGVFVVREFDPSHPLGLGLVRAEHAIGMGSTFYKPNELADLLAGAGFDVSLLDDGFEYTVVGTVPSAN</sequence>
<dbReference type="PANTHER" id="PTHR43591">
    <property type="entry name" value="METHYLTRANSFERASE"/>
    <property type="match status" value="1"/>
</dbReference>
<name>A0ABD6DA93_9EURY</name>
<dbReference type="CDD" id="cd02440">
    <property type="entry name" value="AdoMet_MTases"/>
    <property type="match status" value="1"/>
</dbReference>
<feature type="domain" description="Methyltransferase type 11" evidence="2">
    <location>
        <begin position="44"/>
        <end position="150"/>
    </location>
</feature>
<feature type="region of interest" description="Disordered" evidence="1">
    <location>
        <begin position="75"/>
        <end position="104"/>
    </location>
</feature>
<evidence type="ECO:0000256" key="1">
    <source>
        <dbReference type="SAM" id="MobiDB-lite"/>
    </source>
</evidence>
<evidence type="ECO:0000259" key="2">
    <source>
        <dbReference type="Pfam" id="PF08241"/>
    </source>
</evidence>
<dbReference type="Gene3D" id="3.40.50.150">
    <property type="entry name" value="Vaccinia Virus protein VP39"/>
    <property type="match status" value="1"/>
</dbReference>
<dbReference type="PANTHER" id="PTHR43591:SF24">
    <property type="entry name" value="2-METHOXY-6-POLYPRENYL-1,4-BENZOQUINOL METHYLASE, MITOCHONDRIAL"/>
    <property type="match status" value="1"/>
</dbReference>